<reference evidence="3 4" key="1">
    <citation type="submission" date="2020-12" db="EMBL/GenBank/DDBJ databases">
        <title>Concerted genomic and epigenomic changes stabilize Arabidopsis allopolyploids.</title>
        <authorList>
            <person name="Chen Z."/>
        </authorList>
    </citation>
    <scope>NUCLEOTIDE SEQUENCE [LARGE SCALE GENOMIC DNA]</scope>
    <source>
        <strain evidence="3">Allo738</strain>
        <tissue evidence="3">Leaf</tissue>
    </source>
</reference>
<comment type="caution">
    <text evidence="3">The sequence shown here is derived from an EMBL/GenBank/DDBJ whole genome shotgun (WGS) entry which is preliminary data.</text>
</comment>
<keyword evidence="4" id="KW-1185">Reference proteome</keyword>
<dbReference type="CDD" id="cd22157">
    <property type="entry name" value="F-box_AtFBW1-like"/>
    <property type="match status" value="1"/>
</dbReference>
<organism evidence="3 4">
    <name type="scientific">Arabidopsis thaliana x Arabidopsis arenosa</name>
    <dbReference type="NCBI Taxonomy" id="1240361"/>
    <lineage>
        <taxon>Eukaryota</taxon>
        <taxon>Viridiplantae</taxon>
        <taxon>Streptophyta</taxon>
        <taxon>Embryophyta</taxon>
        <taxon>Tracheophyta</taxon>
        <taxon>Spermatophyta</taxon>
        <taxon>Magnoliopsida</taxon>
        <taxon>eudicotyledons</taxon>
        <taxon>Gunneridae</taxon>
        <taxon>Pentapetalae</taxon>
        <taxon>rosids</taxon>
        <taxon>malvids</taxon>
        <taxon>Brassicales</taxon>
        <taxon>Brassicaceae</taxon>
        <taxon>Camelineae</taxon>
        <taxon>Arabidopsis</taxon>
    </lineage>
</organism>
<dbReference type="EMBL" id="JAEFBK010000008">
    <property type="protein sequence ID" value="KAG7579594.1"/>
    <property type="molecule type" value="Genomic_DNA"/>
</dbReference>
<dbReference type="SMART" id="SM00256">
    <property type="entry name" value="FBOX"/>
    <property type="match status" value="1"/>
</dbReference>
<dbReference type="InterPro" id="IPR017451">
    <property type="entry name" value="F-box-assoc_interact_dom"/>
</dbReference>
<dbReference type="InterPro" id="IPR006527">
    <property type="entry name" value="F-box-assoc_dom_typ1"/>
</dbReference>
<dbReference type="InterPro" id="IPR001810">
    <property type="entry name" value="F-box_dom"/>
</dbReference>
<evidence type="ECO:0000259" key="2">
    <source>
        <dbReference type="SMART" id="SM00256"/>
    </source>
</evidence>
<dbReference type="PANTHER" id="PTHR47993:SF234">
    <property type="entry name" value="F-BOX DOMAIN-CONTAINING PROTEIN"/>
    <property type="match status" value="1"/>
</dbReference>
<evidence type="ECO:0000313" key="3">
    <source>
        <dbReference type="EMBL" id="KAG7579594.1"/>
    </source>
</evidence>
<dbReference type="Pfam" id="PF00646">
    <property type="entry name" value="F-box"/>
    <property type="match status" value="1"/>
</dbReference>
<dbReference type="InterPro" id="IPR050233">
    <property type="entry name" value="A_thaliana_F-box"/>
</dbReference>
<sequence length="396" mass="46351">MTMLFDLSQDLVEEILSRVPITSLGAVRSTCKSWNLLSKNRILCNAKPRNQFLGFMMMGYNRLSSMRFNLHGILNEDMEEFFDPSIKEIGNLLNQGEIIYKVLYCDGLLLLCVNKKRDTRLLVWNPYLGQTRWIQPKTTMTTTCIYALGYDNNQNHKILRVFDNQGYYEIYDFKYNSWRAFDVIPNWEIDFCRGGASVNGNTYFWTQERMEGYDSFQTPYFLICFDFTAERFGQVLPLPFQHHDDDENTGILSFVKEEKLSVLYQCMHSSVIEIWITTKIEPNAVLWIPFLKVDIEPLTGLYFQFNKTCDGFFIDEDKKVVVVFDLDEQEDYINAYIIGENICLKKVDLGEVRTLYCPIVCSSSYVPSLVKIKEKRKSKRKRISRSEPTTKQGSHY</sequence>
<evidence type="ECO:0000313" key="4">
    <source>
        <dbReference type="Proteomes" id="UP000694240"/>
    </source>
</evidence>
<name>A0A8T2B6K8_9BRAS</name>
<dbReference type="NCBIfam" id="TIGR01640">
    <property type="entry name" value="F_box_assoc_1"/>
    <property type="match status" value="1"/>
</dbReference>
<dbReference type="AlphaFoldDB" id="A0A8T2B6K8"/>
<dbReference type="PANTHER" id="PTHR47993">
    <property type="entry name" value="OS09G0372900 PROTEIN-RELATED"/>
    <property type="match status" value="1"/>
</dbReference>
<dbReference type="Pfam" id="PF07734">
    <property type="entry name" value="FBA_1"/>
    <property type="match status" value="1"/>
</dbReference>
<feature type="region of interest" description="Disordered" evidence="1">
    <location>
        <begin position="376"/>
        <end position="396"/>
    </location>
</feature>
<dbReference type="Proteomes" id="UP000694240">
    <property type="component" value="Chromosome 8"/>
</dbReference>
<proteinExistence type="predicted"/>
<protein>
    <submittedName>
        <fullName evidence="3">F-box associated interaction domain</fullName>
    </submittedName>
</protein>
<feature type="domain" description="F-box" evidence="2">
    <location>
        <begin position="7"/>
        <end position="47"/>
    </location>
</feature>
<gene>
    <name evidence="3" type="ORF">ISN45_Aa03g037260</name>
</gene>
<accession>A0A8T2B6K8</accession>
<evidence type="ECO:0000256" key="1">
    <source>
        <dbReference type="SAM" id="MobiDB-lite"/>
    </source>
</evidence>